<dbReference type="Proteomes" id="UP001057375">
    <property type="component" value="Unassembled WGS sequence"/>
</dbReference>
<dbReference type="EMBL" id="BQXS01000159">
    <property type="protein sequence ID" value="GKT28126.1"/>
    <property type="molecule type" value="Genomic_DNA"/>
</dbReference>
<evidence type="ECO:0000256" key="1">
    <source>
        <dbReference type="SAM" id="MobiDB-lite"/>
    </source>
</evidence>
<organism evidence="2 3">
    <name type="scientific">Aduncisulcus paluster</name>
    <dbReference type="NCBI Taxonomy" id="2918883"/>
    <lineage>
        <taxon>Eukaryota</taxon>
        <taxon>Metamonada</taxon>
        <taxon>Carpediemonas-like organisms</taxon>
        <taxon>Aduncisulcus</taxon>
    </lineage>
</organism>
<comment type="caution">
    <text evidence="2">The sequence shown here is derived from an EMBL/GenBank/DDBJ whole genome shotgun (WGS) entry which is preliminary data.</text>
</comment>
<evidence type="ECO:0000313" key="2">
    <source>
        <dbReference type="EMBL" id="GKT28126.1"/>
    </source>
</evidence>
<protein>
    <submittedName>
        <fullName evidence="2">Uncharacterized protein</fullName>
    </submittedName>
</protein>
<gene>
    <name evidence="2" type="ORF">ADUPG1_000444</name>
</gene>
<feature type="compositionally biased region" description="Polar residues" evidence="1">
    <location>
        <begin position="184"/>
        <end position="199"/>
    </location>
</feature>
<evidence type="ECO:0000313" key="3">
    <source>
        <dbReference type="Proteomes" id="UP001057375"/>
    </source>
</evidence>
<feature type="region of interest" description="Disordered" evidence="1">
    <location>
        <begin position="178"/>
        <end position="199"/>
    </location>
</feature>
<name>A0ABQ5KB56_9EUKA</name>
<proteinExistence type="predicted"/>
<keyword evidence="3" id="KW-1185">Reference proteome</keyword>
<reference evidence="2" key="1">
    <citation type="submission" date="2022-03" db="EMBL/GenBank/DDBJ databases">
        <title>Draft genome sequence of Aduncisulcus paluster, a free-living microaerophilic Fornicata.</title>
        <authorList>
            <person name="Yuyama I."/>
            <person name="Kume K."/>
            <person name="Tamura T."/>
            <person name="Inagaki Y."/>
            <person name="Hashimoto T."/>
        </authorList>
    </citation>
    <scope>NUCLEOTIDE SEQUENCE</scope>
    <source>
        <strain evidence="2">NY0171</strain>
    </source>
</reference>
<accession>A0ABQ5KB56</accession>
<sequence length="199" mass="22166">MKKSNISSYITYPEPYSYKPRKTVYVSGSSIALPLPISHIPRVSRGNRDCDERSFYTAPGTGVMIMPESKAISMMMKGHTCCERPKSSLSYPRPRDCLISGTSIRGGKTFKDKCVCCCIAASPFALSSHLDAVKGRPFFHEAKREMEAKKHKHSSKYSQSKLSSSIYTSSQQSFKSSAYPYGGKTTTPNNQSILPQYFK</sequence>